<dbReference type="RefSeq" id="WP_265505863.1">
    <property type="nucleotide sequence ID" value="NZ_JAOTBE010000005.1"/>
</dbReference>
<evidence type="ECO:0000313" key="5">
    <source>
        <dbReference type="Proteomes" id="UP001589795"/>
    </source>
</evidence>
<proteinExistence type="predicted"/>
<comment type="caution">
    <text evidence="4">The sequence shown here is derived from an EMBL/GenBank/DDBJ whole genome shotgun (WGS) entry which is preliminary data.</text>
</comment>
<evidence type="ECO:0000259" key="3">
    <source>
        <dbReference type="Pfam" id="PF13439"/>
    </source>
</evidence>
<dbReference type="EMBL" id="JBHLWQ010000020">
    <property type="protein sequence ID" value="MFC0199143.1"/>
    <property type="molecule type" value="Genomic_DNA"/>
</dbReference>
<dbReference type="GO" id="GO:0016757">
    <property type="term" value="F:glycosyltransferase activity"/>
    <property type="evidence" value="ECO:0007669"/>
    <property type="project" value="UniProtKB-KW"/>
</dbReference>
<dbReference type="SUPFAM" id="SSF53756">
    <property type="entry name" value="UDP-Glycosyltransferase/glycogen phosphorylase"/>
    <property type="match status" value="1"/>
</dbReference>
<protein>
    <submittedName>
        <fullName evidence="4">Glycosyltransferase family 4 protein</fullName>
        <ecNumber evidence="4">2.4.-.-</ecNumber>
    </submittedName>
</protein>
<dbReference type="Pfam" id="PF13439">
    <property type="entry name" value="Glyco_transf_4"/>
    <property type="match status" value="1"/>
</dbReference>
<dbReference type="CDD" id="cd03801">
    <property type="entry name" value="GT4_PimA-like"/>
    <property type="match status" value="1"/>
</dbReference>
<reference evidence="4 5" key="1">
    <citation type="submission" date="2024-09" db="EMBL/GenBank/DDBJ databases">
        <authorList>
            <person name="Sun Q."/>
            <person name="Mori K."/>
        </authorList>
    </citation>
    <scope>NUCLEOTIDE SEQUENCE [LARGE SCALE GENOMIC DNA]</scope>
    <source>
        <strain evidence="4 5">CCM 7904</strain>
    </source>
</reference>
<gene>
    <name evidence="4" type="ORF">ACFFIZ_02045</name>
</gene>
<evidence type="ECO:0000259" key="2">
    <source>
        <dbReference type="Pfam" id="PF00534"/>
    </source>
</evidence>
<dbReference type="Proteomes" id="UP001589795">
    <property type="component" value="Unassembled WGS sequence"/>
</dbReference>
<dbReference type="EC" id="2.4.-.-" evidence="4"/>
<organism evidence="4 5">
    <name type="scientific">Paracoccus rhizosphaerae</name>
    <dbReference type="NCBI Taxonomy" id="1133347"/>
    <lineage>
        <taxon>Bacteria</taxon>
        <taxon>Pseudomonadati</taxon>
        <taxon>Pseudomonadota</taxon>
        <taxon>Alphaproteobacteria</taxon>
        <taxon>Rhodobacterales</taxon>
        <taxon>Paracoccaceae</taxon>
        <taxon>Paracoccus</taxon>
    </lineage>
</organism>
<evidence type="ECO:0000256" key="1">
    <source>
        <dbReference type="ARBA" id="ARBA00022679"/>
    </source>
</evidence>
<feature type="domain" description="Glycosyl transferase family 1" evidence="2">
    <location>
        <begin position="239"/>
        <end position="329"/>
    </location>
</feature>
<keyword evidence="5" id="KW-1185">Reference proteome</keyword>
<name>A0ABV6CEI4_9RHOB</name>
<dbReference type="InterPro" id="IPR001296">
    <property type="entry name" value="Glyco_trans_1"/>
</dbReference>
<dbReference type="PANTHER" id="PTHR46401:SF2">
    <property type="entry name" value="GLYCOSYLTRANSFERASE WBBK-RELATED"/>
    <property type="match status" value="1"/>
</dbReference>
<dbReference type="Gene3D" id="3.40.50.2000">
    <property type="entry name" value="Glycogen Phosphorylase B"/>
    <property type="match status" value="2"/>
</dbReference>
<dbReference type="InterPro" id="IPR028098">
    <property type="entry name" value="Glyco_trans_4-like_N"/>
</dbReference>
<keyword evidence="1 4" id="KW-0808">Transferase</keyword>
<dbReference type="PANTHER" id="PTHR46401">
    <property type="entry name" value="GLYCOSYLTRANSFERASE WBBK-RELATED"/>
    <property type="match status" value="1"/>
</dbReference>
<evidence type="ECO:0000313" key="4">
    <source>
        <dbReference type="EMBL" id="MFC0199143.1"/>
    </source>
</evidence>
<sequence length="361" mass="37196">MKVLMTLDAVGGVWQHALDLAAGLRGRGVQVVLGGLGPRPDAAQLTQAQAIGPVEWGDAPLDWLATAPGDLAPVAPWLDSLAARFRSDVLHLNLPTQAVGLTCGLPVLVMSHSCLATWFAAVRGTGVPPDMAWQRDMTASGLAAADAVVAPSRSHADALSRCYGPLPGLTVVPNTSSAAPVAARRGAEVVAAGRWWDDGKNGATLDAAAATTRWPVTMIGAATGPNGARIRLSHARHEGPMSHADTLAAIARAGIFCAPSLYEPFGLAVLEAARAATPLVLADIPIFREFWDGAAVFFPPTDEAALSAAINALAEDADRRLALGRAARDRAAALTPAGQVTAMLRLYCQLAQTAAPATATG</sequence>
<feature type="domain" description="Glycosyltransferase subfamily 4-like N-terminal" evidence="3">
    <location>
        <begin position="10"/>
        <end position="174"/>
    </location>
</feature>
<dbReference type="Pfam" id="PF00534">
    <property type="entry name" value="Glycos_transf_1"/>
    <property type="match status" value="1"/>
</dbReference>
<accession>A0ABV6CEI4</accession>
<keyword evidence="4" id="KW-0328">Glycosyltransferase</keyword>